<dbReference type="InterPro" id="IPR036188">
    <property type="entry name" value="FAD/NAD-bd_sf"/>
</dbReference>
<evidence type="ECO:0000256" key="2">
    <source>
        <dbReference type="ARBA" id="ARBA00010139"/>
    </source>
</evidence>
<evidence type="ECO:0000256" key="1">
    <source>
        <dbReference type="ARBA" id="ARBA00001974"/>
    </source>
</evidence>
<keyword evidence="6" id="KW-0560">Oxidoreductase</keyword>
<dbReference type="Gene3D" id="3.50.50.60">
    <property type="entry name" value="FAD/NAD(P)-binding domain"/>
    <property type="match status" value="2"/>
</dbReference>
<dbReference type="InterPro" id="IPR051209">
    <property type="entry name" value="FAD-bind_Monooxygenase_sf"/>
</dbReference>
<evidence type="ECO:0000313" key="6">
    <source>
        <dbReference type="EMBL" id="RDK42760.1"/>
    </source>
</evidence>
<dbReference type="PANTHER" id="PTHR42877:SF5">
    <property type="entry name" value="L-ORNITHINE N(5)-MONOOXYGENASE-RELATED"/>
    <property type="match status" value="1"/>
</dbReference>
<comment type="cofactor">
    <cofactor evidence="1">
        <name>FAD</name>
        <dbReference type="ChEBI" id="CHEBI:57692"/>
    </cofactor>
</comment>
<protein>
    <submittedName>
        <fullName evidence="6">Monooxygenase</fullName>
    </submittedName>
</protein>
<feature type="transmembrane region" description="Helical" evidence="5">
    <location>
        <begin position="522"/>
        <end position="540"/>
    </location>
</feature>
<keyword evidence="4" id="KW-0274">FAD</keyword>
<evidence type="ECO:0000256" key="4">
    <source>
        <dbReference type="ARBA" id="ARBA00022827"/>
    </source>
</evidence>
<keyword evidence="5" id="KW-0472">Membrane</keyword>
<organism evidence="6 7">
    <name type="scientific">Aspergillus phoenicis ATCC 13157</name>
    <dbReference type="NCBI Taxonomy" id="1353007"/>
    <lineage>
        <taxon>Eukaryota</taxon>
        <taxon>Fungi</taxon>
        <taxon>Dikarya</taxon>
        <taxon>Ascomycota</taxon>
        <taxon>Pezizomycotina</taxon>
        <taxon>Eurotiomycetes</taxon>
        <taxon>Eurotiomycetidae</taxon>
        <taxon>Eurotiales</taxon>
        <taxon>Aspergillaceae</taxon>
        <taxon>Aspergillus</taxon>
    </lineage>
</organism>
<keyword evidence="5" id="KW-0812">Transmembrane</keyword>
<gene>
    <name evidence="6" type="ORF">M752DRAFT_315174</name>
</gene>
<dbReference type="Proteomes" id="UP000254937">
    <property type="component" value="Unassembled WGS sequence"/>
</dbReference>
<keyword evidence="3" id="KW-0285">Flavoprotein</keyword>
<keyword evidence="5" id="KW-1133">Transmembrane helix</keyword>
<dbReference type="Pfam" id="PF13450">
    <property type="entry name" value="NAD_binding_8"/>
    <property type="match status" value="1"/>
</dbReference>
<keyword evidence="6" id="KW-0503">Monooxygenase</keyword>
<sequence length="545" mass="62545">MISASTTGTFTQVIIIGAGMSGLAMACQLKKQLFCEDFVIYDRAPSFGGTWYFKKYPGCGVDIPAAFYSFSFALYPQFTCFFPKQEEILQYIHGVADDFSVARKLVGHTEWEGADWQDSEQCWEVRLREIPSGRKFTRRCRILISAVGGLTNPKHIMLQGIERFQGNIVHTARWDQETSVAGKNVIVIGNGASATQFIPAIADDAASINQFIRTPHHYMPGKNFRINGLWSAIFQSIPVCFWLFRAFIFLYLETSILLGELTWMGKLMRRWETYRSRQHVRKCAPEEQYWSLLTPEYSIGCKRRVFDNDGYLKCLHRPNVDITNDPVVAVEEQSITTQSGKRFPADLIVFATGFSLSQYDVDRRGRNGRTRQEHWNRFGCIQAFETVAMAEFPNFLYILGPNSGRGHTSTVYSIESHVDLVIRIIKPIMERNALSVVIKQASEERVNAKLKSALRKTVFTNMCRSWYIDPRTDQNWFTYPWNSFRMWYTTQYGGTEDWTYTKAVASLDNQSRPCSCRCGREALPILIIILCLLFICIFATEHGMR</sequence>
<comment type="similarity">
    <text evidence="2">Belongs to the FAD-binding monooxygenase family.</text>
</comment>
<evidence type="ECO:0000313" key="7">
    <source>
        <dbReference type="Proteomes" id="UP000254937"/>
    </source>
</evidence>
<evidence type="ECO:0000256" key="3">
    <source>
        <dbReference type="ARBA" id="ARBA00022630"/>
    </source>
</evidence>
<evidence type="ECO:0000256" key="5">
    <source>
        <dbReference type="SAM" id="Phobius"/>
    </source>
</evidence>
<dbReference type="PANTHER" id="PTHR42877">
    <property type="entry name" value="L-ORNITHINE N(5)-MONOOXYGENASE-RELATED"/>
    <property type="match status" value="1"/>
</dbReference>
<name>A0A370PKP4_ASPPH</name>
<proteinExistence type="inferred from homology"/>
<accession>A0A370PKP4</accession>
<dbReference type="EMBL" id="KZ851852">
    <property type="protein sequence ID" value="RDK42760.1"/>
    <property type="molecule type" value="Genomic_DNA"/>
</dbReference>
<keyword evidence="7" id="KW-1185">Reference proteome</keyword>
<dbReference type="GO" id="GO:0004497">
    <property type="term" value="F:monooxygenase activity"/>
    <property type="evidence" value="ECO:0007669"/>
    <property type="project" value="UniProtKB-KW"/>
</dbReference>
<dbReference type="SUPFAM" id="SSF51905">
    <property type="entry name" value="FAD/NAD(P)-binding domain"/>
    <property type="match status" value="3"/>
</dbReference>
<reference evidence="6 7" key="1">
    <citation type="submission" date="2018-07" db="EMBL/GenBank/DDBJ databases">
        <title>Section-level genome sequencing of Aspergillus section Nigri to investigate inter- and intra-species variation.</title>
        <authorList>
            <consortium name="DOE Joint Genome Institute"/>
            <person name="Vesth T.C."/>
            <person name="Nybo J.L."/>
            <person name="Theobald S."/>
            <person name="Frisvad J.C."/>
            <person name="Larsen T.O."/>
            <person name="Nielsen K.F."/>
            <person name="Hoof J.B."/>
            <person name="Brandl J."/>
            <person name="Salamov A."/>
            <person name="Riley R."/>
            <person name="Gladden J.M."/>
            <person name="Phatale P."/>
            <person name="Nielsen M.T."/>
            <person name="Lyhne E.K."/>
            <person name="Kogle M.E."/>
            <person name="Strasser K."/>
            <person name="McDonnell E."/>
            <person name="Barry K."/>
            <person name="Clum A."/>
            <person name="Chen C."/>
            <person name="Nolan M."/>
            <person name="Sandor L."/>
            <person name="Kuo A."/>
            <person name="Lipzen A."/>
            <person name="Hainaut M."/>
            <person name="Drula E."/>
            <person name="Tsang A."/>
            <person name="Magnuson J.K."/>
            <person name="Henrissat B."/>
            <person name="Wiebenga A."/>
            <person name="Simmons B.A."/>
            <person name="Makela M.R."/>
            <person name="De vries R.P."/>
            <person name="Grigoriev I.V."/>
            <person name="Mortensen U.H."/>
            <person name="Baker S.E."/>
            <person name="Andersen M.R."/>
        </authorList>
    </citation>
    <scope>NUCLEOTIDE SEQUENCE [LARGE SCALE GENOMIC DNA]</scope>
    <source>
        <strain evidence="6 7">ATCC 13157</strain>
    </source>
</reference>
<dbReference type="AlphaFoldDB" id="A0A370PKP4"/>